<evidence type="ECO:0000256" key="1">
    <source>
        <dbReference type="ARBA" id="ARBA00007634"/>
    </source>
</evidence>
<comment type="caution">
    <text evidence="8">The sequence shown here is derived from an EMBL/GenBank/DDBJ whole genome shotgun (WGS) entry which is preliminary data.</text>
</comment>
<dbReference type="GO" id="GO:0006412">
    <property type="term" value="P:translation"/>
    <property type="evidence" value="ECO:0007669"/>
    <property type="project" value="UniProtKB-UniRule"/>
</dbReference>
<proteinExistence type="inferred from homology"/>
<dbReference type="GO" id="GO:0070181">
    <property type="term" value="F:small ribosomal subunit rRNA binding"/>
    <property type="evidence" value="ECO:0007669"/>
    <property type="project" value="TreeGrafter"/>
</dbReference>
<reference evidence="8 9" key="1">
    <citation type="journal article" date="2016" name="Nat. Commun.">
        <title>Thousands of microbial genomes shed light on interconnected biogeochemical processes in an aquifer system.</title>
        <authorList>
            <person name="Anantharaman K."/>
            <person name="Brown C.T."/>
            <person name="Hug L.A."/>
            <person name="Sharon I."/>
            <person name="Castelle C.J."/>
            <person name="Probst A.J."/>
            <person name="Thomas B.C."/>
            <person name="Singh A."/>
            <person name="Wilkins M.J."/>
            <person name="Karaoz U."/>
            <person name="Brodie E.L."/>
            <person name="Williams K.H."/>
            <person name="Hubbard S.S."/>
            <person name="Banfield J.F."/>
        </authorList>
    </citation>
    <scope>NUCLEOTIDE SEQUENCE [LARGE SCALE GENOMIC DNA]</scope>
</reference>
<dbReference type="GO" id="GO:0003735">
    <property type="term" value="F:structural constituent of ribosome"/>
    <property type="evidence" value="ECO:0007669"/>
    <property type="project" value="InterPro"/>
</dbReference>
<evidence type="ECO:0000256" key="2">
    <source>
        <dbReference type="ARBA" id="ARBA00022730"/>
    </source>
</evidence>
<evidence type="ECO:0000256" key="7">
    <source>
        <dbReference type="HAMAP-Rule" id="MF_00500"/>
    </source>
</evidence>
<organism evidence="8 9">
    <name type="scientific">Candidatus Kaiserbacteria bacterium RIFCSPLOWO2_12_FULL_45_26</name>
    <dbReference type="NCBI Taxonomy" id="1798525"/>
    <lineage>
        <taxon>Bacteria</taxon>
        <taxon>Candidatus Kaiseribacteriota</taxon>
    </lineage>
</organism>
<dbReference type="EMBL" id="MFMM01000001">
    <property type="protein sequence ID" value="OGG84564.1"/>
    <property type="molecule type" value="Genomic_DNA"/>
</dbReference>
<evidence type="ECO:0000313" key="8">
    <source>
        <dbReference type="EMBL" id="OGG84564.1"/>
    </source>
</evidence>
<dbReference type="GO" id="GO:0005829">
    <property type="term" value="C:cytosol"/>
    <property type="evidence" value="ECO:0007669"/>
    <property type="project" value="TreeGrafter"/>
</dbReference>
<accession>A0A1F6FFD2</accession>
<dbReference type="PANTHER" id="PTHR33398">
    <property type="entry name" value="30S RIBOSOMAL PROTEIN S20"/>
    <property type="match status" value="1"/>
</dbReference>
<gene>
    <name evidence="7" type="primary">rpsT</name>
    <name evidence="8" type="ORF">A3G90_00545</name>
</gene>
<dbReference type="InterPro" id="IPR036510">
    <property type="entry name" value="Ribosomal_bS20_sf"/>
</dbReference>
<dbReference type="AlphaFoldDB" id="A0A1F6FFD2"/>
<dbReference type="PANTHER" id="PTHR33398:SF1">
    <property type="entry name" value="SMALL RIBOSOMAL SUBUNIT PROTEIN BS20C"/>
    <property type="match status" value="1"/>
</dbReference>
<keyword evidence="3 7" id="KW-0694">RNA-binding</keyword>
<keyword evidence="2 7" id="KW-0699">rRNA-binding</keyword>
<dbReference type="Pfam" id="PF01649">
    <property type="entry name" value="Ribosomal_S20p"/>
    <property type="match status" value="1"/>
</dbReference>
<dbReference type="NCBIfam" id="TIGR00029">
    <property type="entry name" value="S20"/>
    <property type="match status" value="1"/>
</dbReference>
<name>A0A1F6FFD2_9BACT</name>
<comment type="function">
    <text evidence="7">Binds directly to 16S ribosomal RNA.</text>
</comment>
<keyword evidence="4 7" id="KW-0689">Ribosomal protein</keyword>
<dbReference type="Proteomes" id="UP000177325">
    <property type="component" value="Unassembled WGS sequence"/>
</dbReference>
<comment type="similarity">
    <text evidence="1 7">Belongs to the bacterial ribosomal protein bS20 family.</text>
</comment>
<dbReference type="SUPFAM" id="SSF46992">
    <property type="entry name" value="Ribosomal protein S20"/>
    <property type="match status" value="1"/>
</dbReference>
<evidence type="ECO:0000256" key="3">
    <source>
        <dbReference type="ARBA" id="ARBA00022884"/>
    </source>
</evidence>
<evidence type="ECO:0000256" key="6">
    <source>
        <dbReference type="ARBA" id="ARBA00035136"/>
    </source>
</evidence>
<dbReference type="InterPro" id="IPR002583">
    <property type="entry name" value="Ribosomal_bS20"/>
</dbReference>
<dbReference type="GO" id="GO:0015935">
    <property type="term" value="C:small ribosomal subunit"/>
    <property type="evidence" value="ECO:0007669"/>
    <property type="project" value="TreeGrafter"/>
</dbReference>
<protein>
    <recommendedName>
        <fullName evidence="6 7">Small ribosomal subunit protein bS20</fullName>
    </recommendedName>
</protein>
<dbReference type="STRING" id="1798525.A3G90_00545"/>
<evidence type="ECO:0000313" key="9">
    <source>
        <dbReference type="Proteomes" id="UP000177325"/>
    </source>
</evidence>
<evidence type="ECO:0000256" key="5">
    <source>
        <dbReference type="ARBA" id="ARBA00023274"/>
    </source>
</evidence>
<evidence type="ECO:0000256" key="4">
    <source>
        <dbReference type="ARBA" id="ARBA00022980"/>
    </source>
</evidence>
<sequence>MPITKGAEKANRQSKKKHIFNIRRKSVMSDVVKDVNKAVVAGDAKKAKELLPLAYKAIDKAAKRGVIKDNTASRKKSRLTAKVKAAGAK</sequence>
<dbReference type="Gene3D" id="1.20.58.110">
    <property type="entry name" value="Ribosomal protein S20"/>
    <property type="match status" value="1"/>
</dbReference>
<keyword evidence="5 7" id="KW-0687">Ribonucleoprotein</keyword>
<dbReference type="HAMAP" id="MF_00500">
    <property type="entry name" value="Ribosomal_bS20"/>
    <property type="match status" value="1"/>
</dbReference>